<dbReference type="NCBIfam" id="NF047510">
    <property type="entry name" value="LIC_10190_fam"/>
    <property type="match status" value="1"/>
</dbReference>
<feature type="transmembrane region" description="Helical" evidence="1">
    <location>
        <begin position="341"/>
        <end position="359"/>
    </location>
</feature>
<dbReference type="Pfam" id="PF26626">
    <property type="entry name" value="DUF8201"/>
    <property type="match status" value="1"/>
</dbReference>
<feature type="transmembrane region" description="Helical" evidence="1">
    <location>
        <begin position="412"/>
        <end position="431"/>
    </location>
</feature>
<dbReference type="AlphaFoldDB" id="A0A2S7I252"/>
<protein>
    <recommendedName>
        <fullName evidence="2">DUF8201 domain-containing protein</fullName>
    </recommendedName>
</protein>
<feature type="transmembrane region" description="Helical" evidence="1">
    <location>
        <begin position="183"/>
        <end position="211"/>
    </location>
</feature>
<organism evidence="3 4">
    <name type="scientific">Cloacibacterium normanense</name>
    <dbReference type="NCBI Taxonomy" id="237258"/>
    <lineage>
        <taxon>Bacteria</taxon>
        <taxon>Pseudomonadati</taxon>
        <taxon>Bacteroidota</taxon>
        <taxon>Flavobacteriia</taxon>
        <taxon>Flavobacteriales</taxon>
        <taxon>Weeksellaceae</taxon>
    </lineage>
</organism>
<evidence type="ECO:0000313" key="4">
    <source>
        <dbReference type="Proteomes" id="UP000238565"/>
    </source>
</evidence>
<keyword evidence="1" id="KW-0472">Membrane</keyword>
<feature type="domain" description="DUF8201" evidence="2">
    <location>
        <begin position="1"/>
        <end position="394"/>
    </location>
</feature>
<proteinExistence type="predicted"/>
<feature type="transmembrane region" description="Helical" evidence="1">
    <location>
        <begin position="223"/>
        <end position="250"/>
    </location>
</feature>
<feature type="transmembrane region" description="Helical" evidence="1">
    <location>
        <begin position="388"/>
        <end position="405"/>
    </location>
</feature>
<comment type="caution">
    <text evidence="3">The sequence shown here is derived from an EMBL/GenBank/DDBJ whole genome shotgun (WGS) entry which is preliminary data.</text>
</comment>
<reference evidence="3 4" key="1">
    <citation type="submission" date="2018-02" db="EMBL/GenBank/DDBJ databases">
        <title>Draft genome sequence of bacterial isolates from marine environment.</title>
        <authorList>
            <person name="Singh S.K."/>
            <person name="Hill R."/>
            <person name="Major S."/>
            <person name="Cai H."/>
            <person name="Li Y."/>
        </authorList>
    </citation>
    <scope>NUCLEOTIDE SEQUENCE [LARGE SCALE GENOMIC DNA]</scope>
    <source>
        <strain evidence="3 4">IMET F</strain>
    </source>
</reference>
<evidence type="ECO:0000256" key="1">
    <source>
        <dbReference type="SAM" id="Phobius"/>
    </source>
</evidence>
<dbReference type="Proteomes" id="UP000238565">
    <property type="component" value="Unassembled WGS sequence"/>
</dbReference>
<evidence type="ECO:0000259" key="2">
    <source>
        <dbReference type="Pfam" id="PF26626"/>
    </source>
</evidence>
<feature type="transmembrane region" description="Helical" evidence="1">
    <location>
        <begin position="59"/>
        <end position="78"/>
    </location>
</feature>
<name>A0A2S7I252_9FLAO</name>
<dbReference type="EMBL" id="PTPZ01000009">
    <property type="protein sequence ID" value="PPZ90633.1"/>
    <property type="molecule type" value="Genomic_DNA"/>
</dbReference>
<keyword evidence="1" id="KW-0812">Transmembrane</keyword>
<accession>A0A2S7I252</accession>
<feature type="transmembrane region" description="Helical" evidence="1">
    <location>
        <begin position="366"/>
        <end position="382"/>
    </location>
</feature>
<feature type="transmembrane region" description="Helical" evidence="1">
    <location>
        <begin position="159"/>
        <end position="176"/>
    </location>
</feature>
<gene>
    <name evidence="3" type="ORF">C3729_11940</name>
</gene>
<feature type="transmembrane region" description="Helical" evidence="1">
    <location>
        <begin position="90"/>
        <end position="111"/>
    </location>
</feature>
<dbReference type="InterPro" id="IPR058065">
    <property type="entry name" value="LIC_10190-like"/>
</dbReference>
<dbReference type="InterPro" id="IPR058514">
    <property type="entry name" value="DUF8201"/>
</dbReference>
<keyword evidence="1" id="KW-1133">Transmembrane helix</keyword>
<sequence length="535" mass="62880">MLKIFLSLLIIFPVLMGFGEIFQKLFGRIWSGLSAKLFSGMFFLTLIWQVLAFFLPLNIWVESISLGIGVISFFYFKSYKDFLKYKNEEMIKFLVLSLPIVFAGSYYPFIIDHFGYYVPSIHWLREFGLTKGLANIELIYAQMSVWHIFQAGFSNFSDVFLRINVIFLLVFLLYILEKKAWATLFILPIFLFFIQSPNSDLPAIALSLIILNEVINGNKNIKLLFAFSAFIFTIKPTIVWVLLFVTMYFFKKENFKYAGLGIMVLGIYIFKNIIVFGYPFFPIQIGNLHLLWMPHQDVLKQSSELALMKTYDLQYSISEIKKFTTWDYIYNWFTLNSYKKYIHFAFIFVMFSFGTLALIQRNRLTTALFIAIFFKSFLVLIFSAQHRFFIAIFFVFFLILFQTKIKQKLSFASFFIGVFFILFSLSFPQLLQKNFPSFKSGHYMQGFTQKQIYRPASFAAFKYSEFKIGNLKFYIPHHHLAYDTPHPSIAPYSVKKYYEAGIFPQKISKNIKDGFVWKKLSTKDKEKLKGIISKF</sequence>
<feature type="transmembrane region" description="Helical" evidence="1">
    <location>
        <begin position="257"/>
        <end position="281"/>
    </location>
</feature>
<evidence type="ECO:0000313" key="3">
    <source>
        <dbReference type="EMBL" id="PPZ90633.1"/>
    </source>
</evidence>
<dbReference type="RefSeq" id="WP_104794368.1">
    <property type="nucleotide sequence ID" value="NZ_PTPZ01000009.1"/>
</dbReference>
<feature type="transmembrane region" description="Helical" evidence="1">
    <location>
        <begin position="29"/>
        <end position="52"/>
    </location>
</feature>